<feature type="coiled-coil region" evidence="1">
    <location>
        <begin position="249"/>
        <end position="305"/>
    </location>
</feature>
<feature type="coiled-coil region" evidence="1">
    <location>
        <begin position="91"/>
        <end position="148"/>
    </location>
</feature>
<keyword evidence="4" id="KW-1185">Reference proteome</keyword>
<keyword evidence="1" id="KW-0175">Coiled coil</keyword>
<dbReference type="AlphaFoldDB" id="A0AA86TV30"/>
<dbReference type="Proteomes" id="UP001642409">
    <property type="component" value="Unassembled WGS sequence"/>
</dbReference>
<sequence length="1041" mass="122072">MKTLPISQSKSQKSVRSNHVVTYMRDYNLLKPSDNTISKICQNCTDDLQAASNQNKPVNNNQPNFQTLKTNSPSFRLQHLNNNQVPQQIKKNNADNQFQDNQQTYSQMEQNNQSPQFLQRIKDYEILVNKLNEENNQQTSIIMHLKQELKLEQQRTRQVLISQNYETNQNEIQNNQQDQIYNQNKDNNYQNNYQINYQDNQNQENYNQELESLYAEIAQRDQYIAFLQLQSDGPQVEMNNIQQQIEITNKTEQIEKQSLKKQISELIQQNYNNEAVIRELKSTNNTNKQNEIDKLNHTIKNIQEQLEAEIQFKQTFQTQTNQYQAENQTLLTQVTELKMQNVIYNQTISQLNEQLATQAKQVLTFKNNLDEAQQDNTQISSQIIDYQTQIHQNNIYTNELKTEIQILKQQLEQYDTSNLEEYSVKQQVLLITNERNALRTQLQTLQADLQMQNQNPSIISEQSQKIIELEALIISLRKQLANRKDIVNELEAINSDLRQTNNECIIRSADVMQEQIQQLLIEKMTLEQKLSQLNYDYSVLLQKQNEPNQLAVTIQELENQLIEKFNIEKQLRSDLEKCQQQSDLEIQSLQNALNESEKHSRDLENSFTHKINMLTAQLNMKLQDDSDYMINEKLQIKEEMKYERYQLEEKLNKVKAELQKQQSEAQKLKEVNTEIEVQVPIMKNTIAQLQKQLKEKSMQSNQMEVTQLETSIQLKQQQKEITELQNTCQSQQRELLQAQESLNREKTQIQIITEQNQNNLNQIITQKQEALVQLETLQIKQQQQQIEFKQFKNDQQVHSSNELAQLQSKLDKCEHELADLTSVYNCQLDIVNEQSSRIKQQASQLDELKSELRKYKQELIAANTSCAQKDSILKDNADQISAQSQLISNLEQELAECTLNLQKLQNISSEHQAQLSTEKQHQQSLLQSQATEYEQLKLNLSQQLETSQSQITELQNKLSTLKDQENLYSQLNALKEINQKEFAINNSVQEENKKLQLKLQKSETKLENALKLLSAKNVEKETMNRINQLIDEVQDLKIKNE</sequence>
<reference evidence="2" key="1">
    <citation type="submission" date="2023-06" db="EMBL/GenBank/DDBJ databases">
        <authorList>
            <person name="Kurt Z."/>
        </authorList>
    </citation>
    <scope>NUCLEOTIDE SEQUENCE</scope>
</reference>
<organism evidence="2">
    <name type="scientific">Hexamita inflata</name>
    <dbReference type="NCBI Taxonomy" id="28002"/>
    <lineage>
        <taxon>Eukaryota</taxon>
        <taxon>Metamonada</taxon>
        <taxon>Diplomonadida</taxon>
        <taxon>Hexamitidae</taxon>
        <taxon>Hexamitinae</taxon>
        <taxon>Hexamita</taxon>
    </lineage>
</organism>
<protein>
    <submittedName>
        <fullName evidence="3">Hypothetical_protein</fullName>
    </submittedName>
</protein>
<name>A0AA86TV30_9EUKA</name>
<evidence type="ECO:0000313" key="2">
    <source>
        <dbReference type="EMBL" id="CAI9929980.1"/>
    </source>
</evidence>
<dbReference type="EMBL" id="CATOUU010000444">
    <property type="protein sequence ID" value="CAI9929980.1"/>
    <property type="molecule type" value="Genomic_DNA"/>
</dbReference>
<dbReference type="Gene3D" id="1.10.287.1490">
    <property type="match status" value="1"/>
</dbReference>
<reference evidence="3 4" key="2">
    <citation type="submission" date="2024-07" db="EMBL/GenBank/DDBJ databases">
        <authorList>
            <person name="Akdeniz Z."/>
        </authorList>
    </citation>
    <scope>NUCLEOTIDE SEQUENCE [LARGE SCALE GENOMIC DNA]</scope>
</reference>
<evidence type="ECO:0000313" key="3">
    <source>
        <dbReference type="EMBL" id="CAL6015681.1"/>
    </source>
</evidence>
<gene>
    <name evidence="2" type="ORF">HINF_LOCUS17625</name>
    <name evidence="3" type="ORF">HINF_LOCUS25069</name>
</gene>
<comment type="caution">
    <text evidence="2">The sequence shown here is derived from an EMBL/GenBank/DDBJ whole genome shotgun (WGS) entry which is preliminary data.</text>
</comment>
<feature type="coiled-coil region" evidence="1">
    <location>
        <begin position="637"/>
        <end position="1039"/>
    </location>
</feature>
<proteinExistence type="predicted"/>
<accession>A0AA86TV30</accession>
<dbReference type="EMBL" id="CAXDID020000074">
    <property type="protein sequence ID" value="CAL6015681.1"/>
    <property type="molecule type" value="Genomic_DNA"/>
</dbReference>
<evidence type="ECO:0000256" key="1">
    <source>
        <dbReference type="SAM" id="Coils"/>
    </source>
</evidence>
<evidence type="ECO:0000313" key="4">
    <source>
        <dbReference type="Proteomes" id="UP001642409"/>
    </source>
</evidence>
<feature type="coiled-coil region" evidence="1">
    <location>
        <begin position="334"/>
        <end position="536"/>
    </location>
</feature>